<feature type="compositionally biased region" description="Basic and acidic residues" evidence="1">
    <location>
        <begin position="439"/>
        <end position="451"/>
    </location>
</feature>
<dbReference type="EMBL" id="JBFMKM010000010">
    <property type="protein sequence ID" value="KAL1303237.1"/>
    <property type="molecule type" value="Genomic_DNA"/>
</dbReference>
<dbReference type="Pfam" id="PF10307">
    <property type="entry name" value="HAD_SAK_1"/>
    <property type="match status" value="1"/>
</dbReference>
<protein>
    <recommendedName>
        <fullName evidence="2">Swiss Army Knife RNA repair protein HAD domain-containing protein</fullName>
    </recommendedName>
</protein>
<evidence type="ECO:0000313" key="4">
    <source>
        <dbReference type="Proteomes" id="UP001562354"/>
    </source>
</evidence>
<feature type="compositionally biased region" description="Polar residues" evidence="1">
    <location>
        <begin position="427"/>
        <end position="437"/>
    </location>
</feature>
<feature type="compositionally biased region" description="Gly residues" evidence="1">
    <location>
        <begin position="521"/>
        <end position="566"/>
    </location>
</feature>
<dbReference type="RefSeq" id="XP_069199512.1">
    <property type="nucleotide sequence ID" value="XM_069346642.1"/>
</dbReference>
<proteinExistence type="predicted"/>
<dbReference type="Proteomes" id="UP001562354">
    <property type="component" value="Unassembled WGS sequence"/>
</dbReference>
<dbReference type="PANTHER" id="PTHR10335">
    <property type="entry name" value="RRNA 2-O-METHYLTRANSFERASE FIBRILLARIN"/>
    <property type="match status" value="1"/>
</dbReference>
<gene>
    <name evidence="3" type="ORF">AAFC00_006652</name>
</gene>
<accession>A0ABR3PAR9</accession>
<dbReference type="InterPro" id="IPR018812">
    <property type="entry name" value="SAK_HAD"/>
</dbReference>
<keyword evidence="4" id="KW-1185">Reference proteome</keyword>
<name>A0ABR3PAR9_9PEZI</name>
<dbReference type="GeneID" id="95980351"/>
<evidence type="ECO:0000313" key="3">
    <source>
        <dbReference type="EMBL" id="KAL1303237.1"/>
    </source>
</evidence>
<feature type="region of interest" description="Disordered" evidence="1">
    <location>
        <begin position="418"/>
        <end position="589"/>
    </location>
</feature>
<dbReference type="PANTHER" id="PTHR10335:SF23">
    <property type="entry name" value="OB FOLD-CONTAINING PROTEIN, NUCLEIC ACID BINDING"/>
    <property type="match status" value="1"/>
</dbReference>
<organism evidence="3 4">
    <name type="scientific">Neodothiora populina</name>
    <dbReference type="NCBI Taxonomy" id="2781224"/>
    <lineage>
        <taxon>Eukaryota</taxon>
        <taxon>Fungi</taxon>
        <taxon>Dikarya</taxon>
        <taxon>Ascomycota</taxon>
        <taxon>Pezizomycotina</taxon>
        <taxon>Dothideomycetes</taxon>
        <taxon>Dothideomycetidae</taxon>
        <taxon>Dothideales</taxon>
        <taxon>Dothioraceae</taxon>
        <taxon>Neodothiora</taxon>
    </lineage>
</organism>
<feature type="compositionally biased region" description="Low complexity" evidence="1">
    <location>
        <begin position="453"/>
        <end position="466"/>
    </location>
</feature>
<evidence type="ECO:0000259" key="2">
    <source>
        <dbReference type="Pfam" id="PF10307"/>
    </source>
</evidence>
<reference evidence="3 4" key="1">
    <citation type="submission" date="2024-07" db="EMBL/GenBank/DDBJ databases">
        <title>Draft sequence of the Neodothiora populina.</title>
        <authorList>
            <person name="Drown D.D."/>
            <person name="Schuette U.S."/>
            <person name="Buechlein A.B."/>
            <person name="Rusch D.R."/>
            <person name="Winton L.W."/>
            <person name="Adams G.A."/>
        </authorList>
    </citation>
    <scope>NUCLEOTIDE SEQUENCE [LARGE SCALE GENOMIC DNA]</scope>
    <source>
        <strain evidence="3 4">CPC 39397</strain>
    </source>
</reference>
<comment type="caution">
    <text evidence="3">The sequence shown here is derived from an EMBL/GenBank/DDBJ whole genome shotgun (WGS) entry which is preliminary data.</text>
</comment>
<feature type="domain" description="Swiss Army Knife RNA repair protein HAD" evidence="2">
    <location>
        <begin position="45"/>
        <end position="251"/>
    </location>
</feature>
<evidence type="ECO:0000256" key="1">
    <source>
        <dbReference type="SAM" id="MobiDB-lite"/>
    </source>
</evidence>
<feature type="compositionally biased region" description="Polar residues" evidence="1">
    <location>
        <begin position="467"/>
        <end position="487"/>
    </location>
</feature>
<sequence length="589" mass="64501">MSGTSGSTHTITGLKRWSCQDKQLPEVDKIRAIHIYDFDNTLFCSPLPNKQVWNGPAIGQLQALEIFSTGGWWHDVNILASTGKGADEEEKTGWKGWWNENIVDLVQLSMQQKDVLCVLLTGRKESAFAPLISRMIKAKGLEFDMVCLKPAVGPANQKIPNTMAFKQELLKDVVFTYTEAEDLKIYEDRPKHTTAFRQFFSTLNRNLQASQDPDTRPPFTYDVVQVTEESTTLDPVTEVSEVQRMINTHNETLRSASHTSVSRMGGVPLAIKRTVFYTGYLIAPQDTERLLPLANVPTNANSDIRQLGNNILITPRPANASVLQQVGGIGNKVRFRVTHIAALEHKLWAVRVTPTDSSTQVYTENPVPLVVLALKKNARTVDATRIRSHMWQPVTAHQMIEFETVVGEKVLLRIEEEKRGEEEWESQFPSQRGSNGVANRDDGSFTSRDGDFPALGSSAPGAATAAQQQNGQETLNENERNNQNQVPQVDPRAMQFGAAPTGPSSRSHGRRDHGYQHDRPGGGVHKSGQRNGGGRGGNKNFGRGGRNGGRGGGGGNGGGGRGGSRRGGQYRSLDDSVGNSSYGGGGMQY</sequence>